<evidence type="ECO:0000256" key="2">
    <source>
        <dbReference type="SAM" id="Phobius"/>
    </source>
</evidence>
<evidence type="ECO:0000313" key="3">
    <source>
        <dbReference type="EMBL" id="SDP12007.1"/>
    </source>
</evidence>
<feature type="compositionally biased region" description="Acidic residues" evidence="1">
    <location>
        <begin position="69"/>
        <end position="84"/>
    </location>
</feature>
<sequence length="256" mass="26976">MDDDVREELRLLRARAYGPHADIADDATAVARLRELEDLERQDRLPPAPRVPLTSAAAAAGSRAALVAPDDDEDGDDYEDGDDGDRDRPALVGSKRRLWIWAASLAVVAALASAATAASLTVVPVTAAAGAPQVDTLVPAPDAAVPPVFGQRTGAERAYENYYGVAAFTGRAPTDATDNRNPCLYLLDADEVGADDTRGFRGNFVYGGCGAGVFPATVQFVVADGMPDAFVQRFPIGTSMQFVFDGENVGVFSDRG</sequence>
<protein>
    <submittedName>
        <fullName evidence="3">Uncharacterized protein</fullName>
    </submittedName>
</protein>
<dbReference type="RefSeq" id="WP_074695619.1">
    <property type="nucleotide sequence ID" value="NZ_FNJN01000004.1"/>
</dbReference>
<evidence type="ECO:0000313" key="4">
    <source>
        <dbReference type="Proteomes" id="UP000186456"/>
    </source>
</evidence>
<gene>
    <name evidence="3" type="ORF">SAMN04487788_2197</name>
</gene>
<dbReference type="AlphaFoldDB" id="A0A1H0Q3L3"/>
<keyword evidence="2" id="KW-0472">Membrane</keyword>
<dbReference type="EMBL" id="FNJN01000004">
    <property type="protein sequence ID" value="SDP12007.1"/>
    <property type="molecule type" value="Genomic_DNA"/>
</dbReference>
<name>A0A1H0Q3L3_MICTS</name>
<reference evidence="3 4" key="1">
    <citation type="submission" date="2016-10" db="EMBL/GenBank/DDBJ databases">
        <authorList>
            <person name="de Groot N.N."/>
        </authorList>
    </citation>
    <scope>NUCLEOTIDE SEQUENCE [LARGE SCALE GENOMIC DNA]</scope>
    <source>
        <strain evidence="3 4">StLB037</strain>
    </source>
</reference>
<organism evidence="3 4">
    <name type="scientific">Microbacterium testaceum (strain StLB037)</name>
    <dbReference type="NCBI Taxonomy" id="979556"/>
    <lineage>
        <taxon>Bacteria</taxon>
        <taxon>Bacillati</taxon>
        <taxon>Actinomycetota</taxon>
        <taxon>Actinomycetes</taxon>
        <taxon>Micrococcales</taxon>
        <taxon>Microbacteriaceae</taxon>
        <taxon>Microbacterium</taxon>
    </lineage>
</organism>
<dbReference type="Proteomes" id="UP000186456">
    <property type="component" value="Unassembled WGS sequence"/>
</dbReference>
<accession>A0A1H0Q3L3</accession>
<proteinExistence type="predicted"/>
<feature type="region of interest" description="Disordered" evidence="1">
    <location>
        <begin position="61"/>
        <end position="89"/>
    </location>
</feature>
<keyword evidence="2" id="KW-0812">Transmembrane</keyword>
<keyword evidence="2" id="KW-1133">Transmembrane helix</keyword>
<feature type="transmembrane region" description="Helical" evidence="2">
    <location>
        <begin position="98"/>
        <end position="123"/>
    </location>
</feature>
<evidence type="ECO:0000256" key="1">
    <source>
        <dbReference type="SAM" id="MobiDB-lite"/>
    </source>
</evidence>